<feature type="region of interest" description="Disordered" evidence="2">
    <location>
        <begin position="772"/>
        <end position="822"/>
    </location>
</feature>
<evidence type="ECO:0000256" key="1">
    <source>
        <dbReference type="SAM" id="Coils"/>
    </source>
</evidence>
<evidence type="ECO:0000256" key="2">
    <source>
        <dbReference type="SAM" id="MobiDB-lite"/>
    </source>
</evidence>
<gene>
    <name evidence="3" type="ORF">C923_02303</name>
</gene>
<evidence type="ECO:0000313" key="3">
    <source>
        <dbReference type="EMBL" id="EWC76969.1"/>
    </source>
</evidence>
<feature type="compositionally biased region" description="Basic residues" evidence="2">
    <location>
        <begin position="778"/>
        <end position="796"/>
    </location>
</feature>
<feature type="coiled-coil region" evidence="1">
    <location>
        <begin position="913"/>
        <end position="940"/>
    </location>
</feature>
<dbReference type="Proteomes" id="UP000030697">
    <property type="component" value="Unassembled WGS sequence"/>
</dbReference>
<proteinExistence type="predicted"/>
<evidence type="ECO:0000313" key="4">
    <source>
        <dbReference type="Proteomes" id="UP000030697"/>
    </source>
</evidence>
<dbReference type="OrthoDB" id="384590at2759"/>
<name>W7JPP8_PLAFA</name>
<protein>
    <submittedName>
        <fullName evidence="3">Uncharacterized protein</fullName>
    </submittedName>
</protein>
<keyword evidence="1" id="KW-0175">Coiled coil</keyword>
<sequence length="979" mass="117254">MHMKLIDEVLTKWRRKEINLFKVCLYFHCIKKSLKLLEDKNDFFINLINDSIFEEIINLSKQKITDNNNNSNNNNNNNNNNSFNDEDKFFFVIFVTFIFNLENEYINDQNKGLLHLINNDNNKEYEKNIQHNKDKLKQNNKNIRDNSSQNLFNQNKYKKIDILIKNIIDLEISQHISSPPKENKFINYKIYAYYAIIQFIFHILQNNDEQAGKIFSKYIKNIFTTLLNINHTILCNENILSLANKTLLFIVFINHHLIKDNEKEFFNFLFIQLNKYNEYMLPIIQEIFVTYLKKKKKLMLNKEIYQYLDNYLNDNISLLLKYRKKENLFFFLNVLSIYKIFIKKYISNNDQNVYTIKNEDNVHIILNIKHIINNVNKLLEYLVHISKDYIYNNTNIDISLYNQDSIYYNKPEENTNDKRTSYFVDNIIKEVDKEKYAINSVQSINHEFNTTLVQNYSLYQNNNLFSYITYHICTFFNDISNIIDTECISINTTYFIHFMKPFLSSHNNEDDLFLTYFLIKHLYTYTENLLKKCPIIFDGFVNYIMYLFKHINLLTKNNFSITEQTNLINILNKIKNVEHVNDIVDIYCTLYIHLVQNLSLFLKYLKYYNNEEIKEKILVHYEYFIFHVFHETNNVNFHIIFKNNNAAFVTLKLLYNLLKINNFHFENIHNIYFKLCKVQNHLQNIHEQNSQHYLYTYQNHMANTNSIFYLNKIKTFLLNNLDSISNDKKTPFYIANKKKKLKYKSPRQIKNIHHNNNESGLVLSAQESVNSASQIINKQKKKKKKKDKKKKKKKKNPLAEIKNPINDVKRSKQEINESNESLDERIDEEIERNSQNSIMDNNIISYNVNEIEQSQNSGKNEEYTEMEQEQNELNNDMMVTYNVTNNNEHMNKENDKLCNNENEYNEFNSISVKNKCDETLKKKMEKKKSLKNKNLDHNNNVAHKNSLEIKTLKENIKMVSSSDAINSLKFMKQSILNDL</sequence>
<organism evidence="3 4">
    <name type="scientific">Plasmodium falciparum UGT5.1</name>
    <dbReference type="NCBI Taxonomy" id="1237627"/>
    <lineage>
        <taxon>Eukaryota</taxon>
        <taxon>Sar</taxon>
        <taxon>Alveolata</taxon>
        <taxon>Apicomplexa</taxon>
        <taxon>Aconoidasida</taxon>
        <taxon>Haemosporida</taxon>
        <taxon>Plasmodiidae</taxon>
        <taxon>Plasmodium</taxon>
        <taxon>Plasmodium (Laverania)</taxon>
    </lineage>
</organism>
<accession>W7JPP8</accession>
<dbReference type="EMBL" id="KE124537">
    <property type="protein sequence ID" value="EWC76969.1"/>
    <property type="molecule type" value="Genomic_DNA"/>
</dbReference>
<reference evidence="3 4" key="1">
    <citation type="submission" date="2013-02" db="EMBL/GenBank/DDBJ databases">
        <title>The Genome Sequence of Plasmodium falciparum UGT5.1.</title>
        <authorList>
            <consortium name="The Broad Institute Genome Sequencing Platform"/>
            <consortium name="The Broad Institute Genome Sequencing Center for Infectious Disease"/>
            <person name="Neafsey D."/>
            <person name="Cheeseman I."/>
            <person name="Volkman S."/>
            <person name="Adams J."/>
            <person name="Walker B."/>
            <person name="Young S.K."/>
            <person name="Zeng Q."/>
            <person name="Gargeya S."/>
            <person name="Fitzgerald M."/>
            <person name="Haas B."/>
            <person name="Abouelleil A."/>
            <person name="Alvarado L."/>
            <person name="Arachchi H.M."/>
            <person name="Berlin A.M."/>
            <person name="Chapman S.B."/>
            <person name="Dewar J."/>
            <person name="Goldberg J."/>
            <person name="Griggs A."/>
            <person name="Gujja S."/>
            <person name="Hansen M."/>
            <person name="Howarth C."/>
            <person name="Imamovic A."/>
            <person name="Larimer J."/>
            <person name="McCowan C."/>
            <person name="Murphy C."/>
            <person name="Neiman D."/>
            <person name="Pearson M."/>
            <person name="Priest M."/>
            <person name="Roberts A."/>
            <person name="Saif S."/>
            <person name="Shea T."/>
            <person name="Sisk P."/>
            <person name="Sykes S."/>
            <person name="Wortman J."/>
            <person name="Nusbaum C."/>
            <person name="Birren B."/>
        </authorList>
    </citation>
    <scope>NUCLEOTIDE SEQUENCE [LARGE SCALE GENOMIC DNA]</scope>
    <source>
        <strain evidence="3 4">UGT5.1</strain>
    </source>
</reference>
<dbReference type="AlphaFoldDB" id="W7JPP8"/>